<dbReference type="AlphaFoldDB" id="A1ZRT0"/>
<evidence type="ECO:0000313" key="1">
    <source>
        <dbReference type="EMBL" id="EAY26985.1"/>
    </source>
</evidence>
<proteinExistence type="predicted"/>
<organism evidence="1 2">
    <name type="scientific">Microscilla marina ATCC 23134</name>
    <dbReference type="NCBI Taxonomy" id="313606"/>
    <lineage>
        <taxon>Bacteria</taxon>
        <taxon>Pseudomonadati</taxon>
        <taxon>Bacteroidota</taxon>
        <taxon>Cytophagia</taxon>
        <taxon>Cytophagales</taxon>
        <taxon>Microscillaceae</taxon>
        <taxon>Microscilla</taxon>
    </lineage>
</organism>
<gene>
    <name evidence="1" type="ORF">M23134_03637</name>
</gene>
<dbReference type="EMBL" id="AAWS01000028">
    <property type="protein sequence ID" value="EAY26985.1"/>
    <property type="molecule type" value="Genomic_DNA"/>
</dbReference>
<comment type="caution">
    <text evidence="1">The sequence shown here is derived from an EMBL/GenBank/DDBJ whole genome shotgun (WGS) entry which is preliminary data.</text>
</comment>
<reference evidence="1 2" key="1">
    <citation type="submission" date="2007-01" db="EMBL/GenBank/DDBJ databases">
        <authorList>
            <person name="Haygood M."/>
            <person name="Podell S."/>
            <person name="Anderson C."/>
            <person name="Hopkinson B."/>
            <person name="Roe K."/>
            <person name="Barbeau K."/>
            <person name="Gaasterland T."/>
            <person name="Ferriera S."/>
            <person name="Johnson J."/>
            <person name="Kravitz S."/>
            <person name="Beeson K."/>
            <person name="Sutton G."/>
            <person name="Rogers Y.-H."/>
            <person name="Friedman R."/>
            <person name="Frazier M."/>
            <person name="Venter J.C."/>
        </authorList>
    </citation>
    <scope>NUCLEOTIDE SEQUENCE [LARGE SCALE GENOMIC DNA]</scope>
    <source>
        <strain evidence="1 2">ATCC 23134</strain>
    </source>
</reference>
<sequence>MYYCYICIFDNINQALKIVTKKAKYTKVWVRSTGKQEALRSPANTCYLFGFQQFWVLLYCF</sequence>
<name>A1ZRT0_MICM2</name>
<accession>A1ZRT0</accession>
<protein>
    <submittedName>
        <fullName evidence="1">Uncharacterized protein</fullName>
    </submittedName>
</protein>
<dbReference type="Proteomes" id="UP000004095">
    <property type="component" value="Unassembled WGS sequence"/>
</dbReference>
<keyword evidence="2" id="KW-1185">Reference proteome</keyword>
<evidence type="ECO:0000313" key="2">
    <source>
        <dbReference type="Proteomes" id="UP000004095"/>
    </source>
</evidence>